<dbReference type="EMBL" id="OBEA01000007">
    <property type="protein sequence ID" value="SNY57497.1"/>
    <property type="molecule type" value="Genomic_DNA"/>
</dbReference>
<dbReference type="InterPro" id="IPR029055">
    <property type="entry name" value="Ntn_hydrolases_N"/>
</dbReference>
<protein>
    <submittedName>
        <fullName evidence="2">DUF1028 domain-containing protein</fullName>
    </submittedName>
    <submittedName>
        <fullName evidence="3">Uncharacterized conserved protein, Ntn-hydrolase superfamily</fullName>
    </submittedName>
</protein>
<dbReference type="Proteomes" id="UP000231655">
    <property type="component" value="Unassembled WGS sequence"/>
</dbReference>
<dbReference type="Gene3D" id="3.60.20.10">
    <property type="entry name" value="Glutamine Phosphoribosylpyrophosphate, subunit 1, domain 1"/>
    <property type="match status" value="1"/>
</dbReference>
<reference evidence="2 5" key="2">
    <citation type="journal article" date="2018" name="Int. J. Syst. Evol. Microbiol.">
        <title>Pseudooceanicola lipolyticus sp. nov., a marine alphaproteobacterium, reclassification of Oceanicola flagellatus as Pseudooceanicola flagellatus comb. nov. and emended description of the genus Pseudooceanicola.</title>
        <authorList>
            <person name="Huang M.-M."/>
            <person name="Guo L.-L."/>
            <person name="Wu Y.-H."/>
            <person name="Lai Q.-L."/>
            <person name="Shao Z.-Z."/>
            <person name="Wang C.-S."/>
            <person name="Wu M."/>
            <person name="Xu X.-W."/>
        </authorList>
    </citation>
    <scope>NUCLEOTIDE SEQUENCE [LARGE SCALE GENOMIC DNA]</scope>
    <source>
        <strain evidence="2 5">Ar-45</strain>
    </source>
</reference>
<dbReference type="GO" id="GO:0016787">
    <property type="term" value="F:hydrolase activity"/>
    <property type="evidence" value="ECO:0007669"/>
    <property type="project" value="UniProtKB-KW"/>
</dbReference>
<dbReference type="PANTHER" id="PTHR39328:SF1">
    <property type="entry name" value="BLL2871 PROTEIN"/>
    <property type="match status" value="1"/>
</dbReference>
<evidence type="ECO:0000313" key="2">
    <source>
        <dbReference type="EMBL" id="PJE30864.1"/>
    </source>
</evidence>
<keyword evidence="5" id="KW-1185">Reference proteome</keyword>
<proteinExistence type="predicted"/>
<dbReference type="OrthoDB" id="9790012at2"/>
<dbReference type="EMBL" id="PGTD01000012">
    <property type="protein sequence ID" value="PJE30864.1"/>
    <property type="molecule type" value="Genomic_DNA"/>
</dbReference>
<accession>A0A285JCB2</accession>
<evidence type="ECO:0000313" key="4">
    <source>
        <dbReference type="Proteomes" id="UP000231655"/>
    </source>
</evidence>
<dbReference type="AlphaFoldDB" id="A0A285JCB2"/>
<evidence type="ECO:0000256" key="1">
    <source>
        <dbReference type="SAM" id="MobiDB-lite"/>
    </source>
</evidence>
<organism evidence="3 4">
    <name type="scientific">Pseudooceanicola antarcticus</name>
    <dbReference type="NCBI Taxonomy" id="1247613"/>
    <lineage>
        <taxon>Bacteria</taxon>
        <taxon>Pseudomonadati</taxon>
        <taxon>Pseudomonadota</taxon>
        <taxon>Alphaproteobacteria</taxon>
        <taxon>Rhodobacterales</taxon>
        <taxon>Paracoccaceae</taxon>
        <taxon>Pseudooceanicola</taxon>
    </lineage>
</organism>
<reference evidence="3 4" key="1">
    <citation type="submission" date="2017-09" db="EMBL/GenBank/DDBJ databases">
        <authorList>
            <person name="Ehlers B."/>
            <person name="Leendertz F.H."/>
        </authorList>
    </citation>
    <scope>NUCLEOTIDE SEQUENCE [LARGE SCALE GENOMIC DNA]</scope>
    <source>
        <strain evidence="3 4">CGMCC 1.12662</strain>
    </source>
</reference>
<evidence type="ECO:0000313" key="3">
    <source>
        <dbReference type="EMBL" id="SNY57497.1"/>
    </source>
</evidence>
<evidence type="ECO:0000313" key="5">
    <source>
        <dbReference type="Proteomes" id="UP000231702"/>
    </source>
</evidence>
<dbReference type="InterPro" id="IPR010430">
    <property type="entry name" value="DUF1028"/>
</dbReference>
<feature type="compositionally biased region" description="Basic and acidic residues" evidence="1">
    <location>
        <begin position="220"/>
        <end position="232"/>
    </location>
</feature>
<feature type="region of interest" description="Disordered" evidence="1">
    <location>
        <begin position="214"/>
        <end position="239"/>
    </location>
</feature>
<keyword evidence="3" id="KW-0378">Hydrolase</keyword>
<dbReference type="RefSeq" id="WP_097147091.1">
    <property type="nucleotide sequence ID" value="NZ_OBEA01000007.1"/>
</dbReference>
<name>A0A285JCB2_9RHOB</name>
<gene>
    <name evidence="2" type="ORF">CVM39_05315</name>
    <name evidence="3" type="ORF">SAMN06297129_3394</name>
</gene>
<dbReference type="Proteomes" id="UP000231702">
    <property type="component" value="Unassembled WGS sequence"/>
</dbReference>
<dbReference type="PANTHER" id="PTHR39328">
    <property type="entry name" value="BLL2871 PROTEIN"/>
    <property type="match status" value="1"/>
</dbReference>
<dbReference type="Pfam" id="PF06267">
    <property type="entry name" value="DUF1028"/>
    <property type="match status" value="1"/>
</dbReference>
<sequence>MTFSILVRDAETGRIGGAAATGSLCVGGWVLRGRIEAGMSASQGTAPSTLWGEAVLDAMQEGRSAAQAVQDVTNPDVGKAHRQLSALDLTGGTGDFTGEASVPACAARHAPGIVIAGNMLASEAVLDAVLAAYQASEGSMDQRLLAALKAGEAAGSDSRGLLSAALLCLGPDMAPLSLRIDASDSPLADLEALHRRATTGLYAEWADLVPTKEAPFRAPTEADFRRLDREPQADGPAPD</sequence>
<dbReference type="SUPFAM" id="SSF56235">
    <property type="entry name" value="N-terminal nucleophile aminohydrolases (Ntn hydrolases)"/>
    <property type="match status" value="1"/>
</dbReference>